<dbReference type="EMBL" id="JBHRSU010000035">
    <property type="protein sequence ID" value="MFC3101836.1"/>
    <property type="molecule type" value="Genomic_DNA"/>
</dbReference>
<dbReference type="Gene3D" id="1.10.10.10">
    <property type="entry name" value="Winged helix-like DNA-binding domain superfamily/Winged helix DNA-binding domain"/>
    <property type="match status" value="1"/>
</dbReference>
<accession>A0ABV7EK40</accession>
<dbReference type="Proteomes" id="UP001595378">
    <property type="component" value="Unassembled WGS sequence"/>
</dbReference>
<feature type="domain" description="HTH hxlR-type" evidence="4">
    <location>
        <begin position="22"/>
        <end position="120"/>
    </location>
</feature>
<name>A0ABV7EK40_9SPHN</name>
<dbReference type="PROSITE" id="PS51118">
    <property type="entry name" value="HTH_HXLR"/>
    <property type="match status" value="1"/>
</dbReference>
<evidence type="ECO:0000313" key="5">
    <source>
        <dbReference type="EMBL" id="MFC3101836.1"/>
    </source>
</evidence>
<dbReference type="InterPro" id="IPR036527">
    <property type="entry name" value="SCP2_sterol-bd_dom_sf"/>
</dbReference>
<evidence type="ECO:0000259" key="4">
    <source>
        <dbReference type="PROSITE" id="PS51118"/>
    </source>
</evidence>
<keyword evidence="6" id="KW-1185">Reference proteome</keyword>
<keyword evidence="1" id="KW-0805">Transcription regulation</keyword>
<protein>
    <submittedName>
        <fullName evidence="5">Winged helix-turn-helix transcriptional regulator</fullName>
    </submittedName>
</protein>
<dbReference type="SUPFAM" id="SSF46785">
    <property type="entry name" value="Winged helix' DNA-binding domain"/>
    <property type="match status" value="1"/>
</dbReference>
<evidence type="ECO:0000256" key="3">
    <source>
        <dbReference type="ARBA" id="ARBA00023163"/>
    </source>
</evidence>
<evidence type="ECO:0000256" key="1">
    <source>
        <dbReference type="ARBA" id="ARBA00023015"/>
    </source>
</evidence>
<dbReference type="PANTHER" id="PTHR33204:SF18">
    <property type="entry name" value="TRANSCRIPTIONAL REGULATORY PROTEIN"/>
    <property type="match status" value="1"/>
</dbReference>
<keyword evidence="3" id="KW-0804">Transcription</keyword>
<comment type="caution">
    <text evidence="5">The sequence shown here is derived from an EMBL/GenBank/DDBJ whole genome shotgun (WGS) entry which is preliminary data.</text>
</comment>
<sequence>MKLRKDTEMDVAIHGRWYDDACGTALALEVLGERWSLLVVRELLYGPLRFSDLRAALPAISAKVLTERLEGLVRAGAVARRPLPPPAAGQVYALTPWGQAAESVVLELGRWALQSPLHNPRLHMSPAGLMVSLQIMLDREKAGNWAMRAGFDFGRTAILATLEGGSIRFARSALEGADIIFRATDATPLAALIYGKVDPARYADQGVVVEGDAANYARFIDLFHLPPKARA</sequence>
<dbReference type="RefSeq" id="WP_336918669.1">
    <property type="nucleotide sequence ID" value="NZ_JBANRN010000006.1"/>
</dbReference>
<keyword evidence="2" id="KW-0238">DNA-binding</keyword>
<dbReference type="InterPro" id="IPR036388">
    <property type="entry name" value="WH-like_DNA-bd_sf"/>
</dbReference>
<dbReference type="Pfam" id="PF01638">
    <property type="entry name" value="HxlR"/>
    <property type="match status" value="1"/>
</dbReference>
<reference evidence="6" key="1">
    <citation type="journal article" date="2019" name="Int. J. Syst. Evol. Microbiol.">
        <title>The Global Catalogue of Microorganisms (GCM) 10K type strain sequencing project: providing services to taxonomists for standard genome sequencing and annotation.</title>
        <authorList>
            <consortium name="The Broad Institute Genomics Platform"/>
            <consortium name="The Broad Institute Genome Sequencing Center for Infectious Disease"/>
            <person name="Wu L."/>
            <person name="Ma J."/>
        </authorList>
    </citation>
    <scope>NUCLEOTIDE SEQUENCE [LARGE SCALE GENOMIC DNA]</scope>
    <source>
        <strain evidence="6">KCTC 52606</strain>
    </source>
</reference>
<organism evidence="5 6">
    <name type="scientific">Alteraurantiacibacter lauratis</name>
    <dbReference type="NCBI Taxonomy" id="2054627"/>
    <lineage>
        <taxon>Bacteria</taxon>
        <taxon>Pseudomonadati</taxon>
        <taxon>Pseudomonadota</taxon>
        <taxon>Alphaproteobacteria</taxon>
        <taxon>Sphingomonadales</taxon>
        <taxon>Erythrobacteraceae</taxon>
        <taxon>Alteraurantiacibacter</taxon>
    </lineage>
</organism>
<dbReference type="InterPro" id="IPR002577">
    <property type="entry name" value="HTH_HxlR"/>
</dbReference>
<gene>
    <name evidence="5" type="ORF">ACFODK_13145</name>
</gene>
<dbReference type="SUPFAM" id="SSF55718">
    <property type="entry name" value="SCP-like"/>
    <property type="match status" value="1"/>
</dbReference>
<proteinExistence type="predicted"/>
<evidence type="ECO:0000256" key="2">
    <source>
        <dbReference type="ARBA" id="ARBA00023125"/>
    </source>
</evidence>
<dbReference type="InterPro" id="IPR036390">
    <property type="entry name" value="WH_DNA-bd_sf"/>
</dbReference>
<dbReference type="PANTHER" id="PTHR33204">
    <property type="entry name" value="TRANSCRIPTIONAL REGULATOR, MARR FAMILY"/>
    <property type="match status" value="1"/>
</dbReference>
<evidence type="ECO:0000313" key="6">
    <source>
        <dbReference type="Proteomes" id="UP001595378"/>
    </source>
</evidence>